<proteinExistence type="predicted"/>
<sequence length="159" mass="18641">MPISISDHAPIILDTHLFASRGFIPFRFFEAWTWEESCKQEVASAWSISNGNNTASFIKNIHKARKALQAWKKKYKTMSEGDIKDLENRLQWLQNQPISELFKEEEARIQSQIRISWSKLEREEEIVFGPSRIKKVEFGRIRNTLRKSLTITSKSCILR</sequence>
<dbReference type="EMBL" id="UZAU01000681">
    <property type="status" value="NOT_ANNOTATED_CDS"/>
    <property type="molecule type" value="Genomic_DNA"/>
</dbReference>
<keyword evidence="2" id="KW-1185">Reference proteome</keyword>
<dbReference type="Proteomes" id="UP000596661">
    <property type="component" value="Chromosome 8"/>
</dbReference>
<protein>
    <submittedName>
        <fullName evidence="1">Uncharacterized protein</fullName>
    </submittedName>
</protein>
<dbReference type="EnsemblPlants" id="evm.model.08.325">
    <property type="protein sequence ID" value="cds.evm.model.08.325"/>
    <property type="gene ID" value="evm.TU.08.325"/>
</dbReference>
<organism evidence="1 2">
    <name type="scientific">Cannabis sativa</name>
    <name type="common">Hemp</name>
    <name type="synonym">Marijuana</name>
    <dbReference type="NCBI Taxonomy" id="3483"/>
    <lineage>
        <taxon>Eukaryota</taxon>
        <taxon>Viridiplantae</taxon>
        <taxon>Streptophyta</taxon>
        <taxon>Embryophyta</taxon>
        <taxon>Tracheophyta</taxon>
        <taxon>Spermatophyta</taxon>
        <taxon>Magnoliopsida</taxon>
        <taxon>eudicotyledons</taxon>
        <taxon>Gunneridae</taxon>
        <taxon>Pentapetalae</taxon>
        <taxon>rosids</taxon>
        <taxon>fabids</taxon>
        <taxon>Rosales</taxon>
        <taxon>Cannabaceae</taxon>
        <taxon>Cannabis</taxon>
    </lineage>
</organism>
<reference evidence="1" key="1">
    <citation type="submission" date="2018-11" db="EMBL/GenBank/DDBJ databases">
        <authorList>
            <person name="Grassa J C."/>
        </authorList>
    </citation>
    <scope>NUCLEOTIDE SEQUENCE [LARGE SCALE GENOMIC DNA]</scope>
</reference>
<dbReference type="Gramene" id="evm.model.08.325">
    <property type="protein sequence ID" value="cds.evm.model.08.325"/>
    <property type="gene ID" value="evm.TU.08.325"/>
</dbReference>
<evidence type="ECO:0000313" key="1">
    <source>
        <dbReference type="EnsemblPlants" id="cds.evm.model.08.325"/>
    </source>
</evidence>
<accession>A0A803QAW5</accession>
<dbReference type="AlphaFoldDB" id="A0A803QAW5"/>
<evidence type="ECO:0000313" key="2">
    <source>
        <dbReference type="Proteomes" id="UP000596661"/>
    </source>
</evidence>
<reference evidence="1" key="2">
    <citation type="submission" date="2021-03" db="UniProtKB">
        <authorList>
            <consortium name="EnsemblPlants"/>
        </authorList>
    </citation>
    <scope>IDENTIFICATION</scope>
</reference>
<name>A0A803QAW5_CANSA</name>